<dbReference type="EMBL" id="CP142523">
    <property type="protein sequence ID" value="WWO44552.1"/>
    <property type="molecule type" value="Genomic_DNA"/>
</dbReference>
<proteinExistence type="predicted"/>
<evidence type="ECO:0000313" key="2">
    <source>
        <dbReference type="Proteomes" id="UP001373909"/>
    </source>
</evidence>
<gene>
    <name evidence="1" type="ORF">OPV09_17685</name>
</gene>
<protein>
    <submittedName>
        <fullName evidence="1">Uncharacterized protein</fullName>
    </submittedName>
</protein>
<evidence type="ECO:0000313" key="1">
    <source>
        <dbReference type="EMBL" id="WWO44552.1"/>
    </source>
</evidence>
<dbReference type="RefSeq" id="WP_338678961.1">
    <property type="nucleotide sequence ID" value="NZ_CP142523.1"/>
</dbReference>
<keyword evidence="2" id="KW-1185">Reference proteome</keyword>
<organism evidence="1 2">
    <name type="scientific">Janthinobacterium aestuarii</name>
    <dbReference type="NCBI Taxonomy" id="2985511"/>
    <lineage>
        <taxon>Bacteria</taxon>
        <taxon>Pseudomonadati</taxon>
        <taxon>Pseudomonadota</taxon>
        <taxon>Betaproteobacteria</taxon>
        <taxon>Burkholderiales</taxon>
        <taxon>Oxalobacteraceae</taxon>
        <taxon>Janthinobacterium</taxon>
    </lineage>
</organism>
<name>A0ABZ2GG05_9BURK</name>
<sequence length="46" mass="4790">MSYIITIRTGPRAEDVAHFAAIGNLAALIDAAYDDGALGVTAMVRP</sequence>
<dbReference type="Proteomes" id="UP001373909">
    <property type="component" value="Chromosome"/>
</dbReference>
<accession>A0ABZ2GG05</accession>
<reference evidence="1 2" key="1">
    <citation type="submission" date="2024-01" db="EMBL/GenBank/DDBJ databases">
        <title>Draft genome sequences of nine bacterial species from freshwater ponds near Washington, DC.</title>
        <authorList>
            <person name="Pavloudi C."/>
            <person name="Oliver L."/>
            <person name="Slattery K."/>
            <person name="Lissner G."/>
            <person name="Saw J.H."/>
        </authorList>
    </citation>
    <scope>NUCLEOTIDE SEQUENCE [LARGE SCALE GENOMIC DNA]</scope>
    <source>
        <strain evidence="2">TB1-E2</strain>
    </source>
</reference>